<gene>
    <name evidence="3" type="ORF">SAMN05660330_00006</name>
</gene>
<evidence type="ECO:0000259" key="2">
    <source>
        <dbReference type="Pfam" id="PF21740"/>
    </source>
</evidence>
<evidence type="ECO:0000259" key="1">
    <source>
        <dbReference type="Pfam" id="PF21739"/>
    </source>
</evidence>
<dbReference type="Pfam" id="PF21739">
    <property type="entry name" value="DUF6866_N"/>
    <property type="match status" value="1"/>
</dbReference>
<proteinExistence type="predicted"/>
<feature type="domain" description="DUF6866" evidence="2">
    <location>
        <begin position="166"/>
        <end position="354"/>
    </location>
</feature>
<organism evidence="3 4">
    <name type="scientific">Desulforhopalus singaporensis</name>
    <dbReference type="NCBI Taxonomy" id="91360"/>
    <lineage>
        <taxon>Bacteria</taxon>
        <taxon>Pseudomonadati</taxon>
        <taxon>Thermodesulfobacteriota</taxon>
        <taxon>Desulfobulbia</taxon>
        <taxon>Desulfobulbales</taxon>
        <taxon>Desulfocapsaceae</taxon>
        <taxon>Desulforhopalus</taxon>
    </lineage>
</organism>
<reference evidence="3 4" key="1">
    <citation type="submission" date="2016-10" db="EMBL/GenBank/DDBJ databases">
        <authorList>
            <person name="de Groot N.N."/>
        </authorList>
    </citation>
    <scope>NUCLEOTIDE SEQUENCE [LARGE SCALE GENOMIC DNA]</scope>
    <source>
        <strain evidence="3 4">DSM 12130</strain>
    </source>
</reference>
<dbReference type="RefSeq" id="WP_092218554.1">
    <property type="nucleotide sequence ID" value="NZ_FNJI01000001.1"/>
</dbReference>
<name>A0A1H0ITJ7_9BACT</name>
<feature type="domain" description="DUF6866" evidence="1">
    <location>
        <begin position="10"/>
        <end position="161"/>
    </location>
</feature>
<dbReference type="Pfam" id="PF21740">
    <property type="entry name" value="DUF6866_C"/>
    <property type="match status" value="1"/>
</dbReference>
<dbReference type="NCBIfam" id="NF045620">
    <property type="entry name" value="Sfum_1244_fam"/>
    <property type="match status" value="1"/>
</dbReference>
<accession>A0A1H0ITJ7</accession>
<dbReference type="EMBL" id="FNJI01000001">
    <property type="protein sequence ID" value="SDO34381.1"/>
    <property type="molecule type" value="Genomic_DNA"/>
</dbReference>
<protein>
    <submittedName>
        <fullName evidence="3">Uncharacterized protein</fullName>
    </submittedName>
</protein>
<dbReference type="InterPro" id="IPR054640">
    <property type="entry name" value="Sfum_1244-like"/>
</dbReference>
<sequence>MNSSNIYEAFLNDIRFNCEVSDARDHGIYSMCMMILRLRNLYKWEKNLEPWHEPEPSVLLDWIETKEHLWHQCADNKYRDLSLGGIRFDPFATCEANTFLADSGLFYGAGYGRAMKTVFFVGEIRNSSVVQEVPLVVIGRELVREMAGAMAFVQDGVIVVRRDLLRFFFWDQLQEMRSSCRRPFLYALDSYGLRTGDKLDQQRLKQRLDTVVDQEMDMFVYHELGEKLDKSLAPASLQTLVRRFPGSVTEFVVRAIKDLLADTHPEGLLARFIDGRRHSGIGFYVGFLDGLREKLFPEIVSAWNQFAAGGDWNHIEQARVASRKKCLILAEKIDTIAHRSSFLADSAVQEELAKEILVPLGLKEKSAG</sequence>
<dbReference type="InterPro" id="IPR049200">
    <property type="entry name" value="DUF6866_C"/>
</dbReference>
<evidence type="ECO:0000313" key="4">
    <source>
        <dbReference type="Proteomes" id="UP000199073"/>
    </source>
</evidence>
<dbReference type="AlphaFoldDB" id="A0A1H0ITJ7"/>
<dbReference type="InterPro" id="IPR049199">
    <property type="entry name" value="DUF6866_N"/>
</dbReference>
<dbReference type="Proteomes" id="UP000199073">
    <property type="component" value="Unassembled WGS sequence"/>
</dbReference>
<keyword evidence="4" id="KW-1185">Reference proteome</keyword>
<dbReference type="OrthoDB" id="9777679at2"/>
<evidence type="ECO:0000313" key="3">
    <source>
        <dbReference type="EMBL" id="SDO34381.1"/>
    </source>
</evidence>